<keyword evidence="6 7" id="KW-0998">Cell outer membrane</keyword>
<dbReference type="RefSeq" id="WP_155176822.1">
    <property type="nucleotide sequence ID" value="NZ_BAAAFL010000053.1"/>
</dbReference>
<name>A0ABW9RXW7_9BACT</name>
<evidence type="ECO:0000256" key="6">
    <source>
        <dbReference type="ARBA" id="ARBA00023237"/>
    </source>
</evidence>
<evidence type="ECO:0000256" key="5">
    <source>
        <dbReference type="ARBA" id="ARBA00023136"/>
    </source>
</evidence>
<keyword evidence="2 7" id="KW-0813">Transport</keyword>
<dbReference type="EMBL" id="SMLW01000674">
    <property type="protein sequence ID" value="MTI28876.1"/>
    <property type="molecule type" value="Genomic_DNA"/>
</dbReference>
<evidence type="ECO:0000256" key="3">
    <source>
        <dbReference type="ARBA" id="ARBA00022452"/>
    </source>
</evidence>
<dbReference type="InterPro" id="IPR037066">
    <property type="entry name" value="Plug_dom_sf"/>
</dbReference>
<keyword evidence="3 7" id="KW-1134">Transmembrane beta strand</keyword>
<evidence type="ECO:0000256" key="8">
    <source>
        <dbReference type="SAM" id="SignalP"/>
    </source>
</evidence>
<dbReference type="InterPro" id="IPR036942">
    <property type="entry name" value="Beta-barrel_TonB_sf"/>
</dbReference>
<dbReference type="SUPFAM" id="SSF56935">
    <property type="entry name" value="Porins"/>
    <property type="match status" value="1"/>
</dbReference>
<dbReference type="InterPro" id="IPR023997">
    <property type="entry name" value="TonB-dep_OMP_SusC/RagA_CS"/>
</dbReference>
<comment type="caution">
    <text evidence="10">The sequence shown here is derived from an EMBL/GenBank/DDBJ whole genome shotgun (WGS) entry which is preliminary data.</text>
</comment>
<dbReference type="InterPro" id="IPR012910">
    <property type="entry name" value="Plug_dom"/>
</dbReference>
<dbReference type="Proteomes" id="UP000798808">
    <property type="component" value="Unassembled WGS sequence"/>
</dbReference>
<gene>
    <name evidence="10" type="ORF">E1163_28205</name>
</gene>
<keyword evidence="10" id="KW-0675">Receptor</keyword>
<evidence type="ECO:0000256" key="1">
    <source>
        <dbReference type="ARBA" id="ARBA00004571"/>
    </source>
</evidence>
<keyword evidence="5 7" id="KW-0472">Membrane</keyword>
<evidence type="ECO:0000256" key="2">
    <source>
        <dbReference type="ARBA" id="ARBA00022448"/>
    </source>
</evidence>
<comment type="similarity">
    <text evidence="7">Belongs to the TonB-dependent receptor family.</text>
</comment>
<keyword evidence="4 7" id="KW-0812">Transmembrane</keyword>
<feature type="domain" description="TonB-dependent receptor plug" evidence="9">
    <location>
        <begin position="113"/>
        <end position="238"/>
    </location>
</feature>
<dbReference type="InterPro" id="IPR023996">
    <property type="entry name" value="TonB-dep_OMP_SusC/RagA"/>
</dbReference>
<dbReference type="Gene3D" id="2.40.170.20">
    <property type="entry name" value="TonB-dependent receptor, beta-barrel domain"/>
    <property type="match status" value="1"/>
</dbReference>
<dbReference type="Pfam" id="PF13715">
    <property type="entry name" value="CarbopepD_reg_2"/>
    <property type="match status" value="1"/>
</dbReference>
<dbReference type="InterPro" id="IPR008969">
    <property type="entry name" value="CarboxyPept-like_regulatory"/>
</dbReference>
<evidence type="ECO:0000313" key="10">
    <source>
        <dbReference type="EMBL" id="MTI28876.1"/>
    </source>
</evidence>
<dbReference type="NCBIfam" id="TIGR04056">
    <property type="entry name" value="OMP_RagA_SusC"/>
    <property type="match status" value="1"/>
</dbReference>
<dbReference type="Gene3D" id="2.170.130.10">
    <property type="entry name" value="TonB-dependent receptor, plug domain"/>
    <property type="match status" value="1"/>
</dbReference>
<dbReference type="NCBIfam" id="TIGR04057">
    <property type="entry name" value="SusC_RagA_signa"/>
    <property type="match status" value="1"/>
</dbReference>
<dbReference type="PROSITE" id="PS52016">
    <property type="entry name" value="TONB_DEPENDENT_REC_3"/>
    <property type="match status" value="1"/>
</dbReference>
<evidence type="ECO:0000256" key="4">
    <source>
        <dbReference type="ARBA" id="ARBA00022692"/>
    </source>
</evidence>
<feature type="chain" id="PRO_5046481878" evidence="8">
    <location>
        <begin position="21"/>
        <end position="999"/>
    </location>
</feature>
<accession>A0ABW9RXW7</accession>
<evidence type="ECO:0000256" key="7">
    <source>
        <dbReference type="PROSITE-ProRule" id="PRU01360"/>
    </source>
</evidence>
<dbReference type="InterPro" id="IPR039426">
    <property type="entry name" value="TonB-dep_rcpt-like"/>
</dbReference>
<evidence type="ECO:0000313" key="11">
    <source>
        <dbReference type="Proteomes" id="UP000798808"/>
    </source>
</evidence>
<proteinExistence type="inferred from homology"/>
<protein>
    <submittedName>
        <fullName evidence="10">TonB-dependent receptor</fullName>
    </submittedName>
</protein>
<organism evidence="10 11">
    <name type="scientific">Fulvivirga kasyanovii</name>
    <dbReference type="NCBI Taxonomy" id="396812"/>
    <lineage>
        <taxon>Bacteria</taxon>
        <taxon>Pseudomonadati</taxon>
        <taxon>Bacteroidota</taxon>
        <taxon>Cytophagia</taxon>
        <taxon>Cytophagales</taxon>
        <taxon>Fulvivirgaceae</taxon>
        <taxon>Fulvivirga</taxon>
    </lineage>
</organism>
<feature type="signal peptide" evidence="8">
    <location>
        <begin position="1"/>
        <end position="20"/>
    </location>
</feature>
<comment type="subcellular location">
    <subcellularLocation>
        <location evidence="1 7">Cell outer membrane</location>
        <topology evidence="1 7">Multi-pass membrane protein</topology>
    </subcellularLocation>
</comment>
<dbReference type="SUPFAM" id="SSF49464">
    <property type="entry name" value="Carboxypeptidase regulatory domain-like"/>
    <property type="match status" value="1"/>
</dbReference>
<evidence type="ECO:0000259" key="9">
    <source>
        <dbReference type="Pfam" id="PF07715"/>
    </source>
</evidence>
<dbReference type="Gene3D" id="2.60.40.1120">
    <property type="entry name" value="Carboxypeptidase-like, regulatory domain"/>
    <property type="match status" value="1"/>
</dbReference>
<sequence>MKKILLLFSFMLVSYGSLLAQRTVTGKVTDPSDGSPLPGVNILEKGTSNGTVTDIDGNYSLSVGDDATLIFSFIGYKNQEVAIGSRNVVDVALEGDVTQLSEVVVIGYGTVKKSDATGAVAVVDEEEFNKGFQTSPEQLIQGRVSGVQVVSNSGEPGAATSIRIRGASSIRAGNDPLIVLDGVPLDGRDISAGADVGAGRVSARNPLNFINPNDIASINILKDASATAIYGSRGANGVVIITTKQGKKGKPELTYSASFSSSSIPENRKYDLLSASEFVSEVPNTNLHYGADVDAFDEITRTAFTQDHNLSYGGTTESGGSYRISLGVQDQEGVIKSTGLEKYSGTVNIGQSVLDERVKLQGSLIASFVGDEGAALADNVGAEGDMLISALRWNPTRPFRDANGELIQPSDNERNPLAFLEYYDDETETTRIFGNISATVNIIEGLDYKINFGIDRSESERRVAVSRALNANFASGSGGIGNIENIKASSRLIEHTLNFTRDLNDDLNINALVGYSYQKFIRRGSNQRGVGFLVDNQSLYTNNLNFASSFPANQNESFTNPDDELQSYFGRVNLSIFDKFLVTATFRADGSSRFGEDNKYGYFPSAAVAWRLADEAFVPELFTDLKLRLGWGITGNQEFPSGSAQDQYKPLDDGSGIQQTIVGNPGLTWEETTQYNFGIDFGFFDNRLTGSIDYYQKETEDLLFRLRVAQQAPDVFVWRNLNGVTVNNSGIDFNLDAVAVDKQDLSVDVGFNISFFNNEIKNVSGIFPDGIITGEINGQGLSNQRAQLLYDNQELYAFYLPVFTGYDENGLSTFEDLNGDGENTASGIVGPGNGDRKFVGSPNPDMTLGFRSSVSYKKFDASIYFNGAFGHQVFDNTALALFSRAALNGGANVDERVLSSEQGGGDSPVPSTQFLEDADFLRLTNLTLGYTFGSGDIAPWVQSLRLFVTGQNLFVLTGYDGFDPEVNVNKSIDEVPSFGIDYAAYPRARTFTVGLRVQF</sequence>
<keyword evidence="8" id="KW-0732">Signal</keyword>
<dbReference type="Pfam" id="PF07715">
    <property type="entry name" value="Plug"/>
    <property type="match status" value="1"/>
</dbReference>
<keyword evidence="11" id="KW-1185">Reference proteome</keyword>
<reference evidence="10 11" key="1">
    <citation type="submission" date="2019-02" db="EMBL/GenBank/DDBJ databases">
        <authorList>
            <person name="Goldberg S.R."/>
            <person name="Haltli B.A."/>
            <person name="Correa H."/>
            <person name="Russell K.G."/>
        </authorList>
    </citation>
    <scope>NUCLEOTIDE SEQUENCE [LARGE SCALE GENOMIC DNA]</scope>
    <source>
        <strain evidence="10 11">JCM 16186</strain>
    </source>
</reference>